<dbReference type="EMBL" id="LAZR01058164">
    <property type="protein sequence ID" value="KKK70499.1"/>
    <property type="molecule type" value="Genomic_DNA"/>
</dbReference>
<feature type="region of interest" description="Disordered" evidence="1">
    <location>
        <begin position="24"/>
        <end position="45"/>
    </location>
</feature>
<dbReference type="AlphaFoldDB" id="A0A0F8ZVS1"/>
<comment type="caution">
    <text evidence="2">The sequence shown here is derived from an EMBL/GenBank/DDBJ whole genome shotgun (WGS) entry which is preliminary data.</text>
</comment>
<proteinExistence type="predicted"/>
<gene>
    <name evidence="2" type="ORF">LCGC14_2923370</name>
</gene>
<protein>
    <submittedName>
        <fullName evidence="2">Uncharacterized protein</fullName>
    </submittedName>
</protein>
<feature type="compositionally biased region" description="Low complexity" evidence="1">
    <location>
        <begin position="28"/>
        <end position="45"/>
    </location>
</feature>
<evidence type="ECO:0000313" key="2">
    <source>
        <dbReference type="EMBL" id="KKK70499.1"/>
    </source>
</evidence>
<evidence type="ECO:0000256" key="1">
    <source>
        <dbReference type="SAM" id="MobiDB-lite"/>
    </source>
</evidence>
<reference evidence="2" key="1">
    <citation type="journal article" date="2015" name="Nature">
        <title>Complex archaea that bridge the gap between prokaryotes and eukaryotes.</title>
        <authorList>
            <person name="Spang A."/>
            <person name="Saw J.H."/>
            <person name="Jorgensen S.L."/>
            <person name="Zaremba-Niedzwiedzka K."/>
            <person name="Martijn J."/>
            <person name="Lind A.E."/>
            <person name="van Eijk R."/>
            <person name="Schleper C."/>
            <person name="Guy L."/>
            <person name="Ettema T.J."/>
        </authorList>
    </citation>
    <scope>NUCLEOTIDE SEQUENCE</scope>
</reference>
<accession>A0A0F8ZVS1</accession>
<organism evidence="2">
    <name type="scientific">marine sediment metagenome</name>
    <dbReference type="NCBI Taxonomy" id="412755"/>
    <lineage>
        <taxon>unclassified sequences</taxon>
        <taxon>metagenomes</taxon>
        <taxon>ecological metagenomes</taxon>
    </lineage>
</organism>
<name>A0A0F8ZVS1_9ZZZZ</name>
<sequence length="45" mass="4870">MKRFKGSMLLILAALVLAADQWRRRQRSAPGPSTAPATTTAAEKT</sequence>